<dbReference type="SMART" id="SM00342">
    <property type="entry name" value="HTH_ARAC"/>
    <property type="match status" value="1"/>
</dbReference>
<organism evidence="5 6">
    <name type="scientific">Acinetobacter calcoaceticus</name>
    <dbReference type="NCBI Taxonomy" id="471"/>
    <lineage>
        <taxon>Bacteria</taxon>
        <taxon>Pseudomonadati</taxon>
        <taxon>Pseudomonadota</taxon>
        <taxon>Gammaproteobacteria</taxon>
        <taxon>Moraxellales</taxon>
        <taxon>Moraxellaceae</taxon>
        <taxon>Acinetobacter</taxon>
        <taxon>Acinetobacter calcoaceticus/baumannii complex</taxon>
    </lineage>
</organism>
<dbReference type="AlphaFoldDB" id="A0ABD5AL70"/>
<evidence type="ECO:0000313" key="5">
    <source>
        <dbReference type="EMBL" id="MDP9803068.1"/>
    </source>
</evidence>
<evidence type="ECO:0000256" key="2">
    <source>
        <dbReference type="ARBA" id="ARBA00023125"/>
    </source>
</evidence>
<dbReference type="EMBL" id="JAUSQP010000001">
    <property type="protein sequence ID" value="MDP9803068.1"/>
    <property type="molecule type" value="Genomic_DNA"/>
</dbReference>
<dbReference type="Gene3D" id="1.10.10.60">
    <property type="entry name" value="Homeodomain-like"/>
    <property type="match status" value="1"/>
</dbReference>
<dbReference type="SUPFAM" id="SSF46689">
    <property type="entry name" value="Homeodomain-like"/>
    <property type="match status" value="1"/>
</dbReference>
<dbReference type="InterPro" id="IPR032687">
    <property type="entry name" value="AraC-type_N"/>
</dbReference>
<dbReference type="PROSITE" id="PS01124">
    <property type="entry name" value="HTH_ARAC_FAMILY_2"/>
    <property type="match status" value="1"/>
</dbReference>
<evidence type="ECO:0000259" key="4">
    <source>
        <dbReference type="PROSITE" id="PS01124"/>
    </source>
</evidence>
<dbReference type="GO" id="GO:0003677">
    <property type="term" value="F:DNA binding"/>
    <property type="evidence" value="ECO:0007669"/>
    <property type="project" value="UniProtKB-KW"/>
</dbReference>
<keyword evidence="1" id="KW-0805">Transcription regulation</keyword>
<accession>A0ABD5AL70</accession>
<dbReference type="PANTHER" id="PTHR47894">
    <property type="entry name" value="HTH-TYPE TRANSCRIPTIONAL REGULATOR GADX"/>
    <property type="match status" value="1"/>
</dbReference>
<protein>
    <submittedName>
        <fullName evidence="5">AraC-like DNA-binding protein</fullName>
    </submittedName>
</protein>
<sequence>MKYAWAFERSVHSVRLMADFAVESGISYQIILEETGISQQQLLDPNMVVTGQQELQVIHNLVEQLGDRPTLGLDVGTRYHFTTFGPLGMALMSSASIREALDLALTYFSLTFAFTRFLVSDTDEGIRIEIEDEGIPLLVRQFIVERDAAALITVQRDLVQDNFCQYMAFAFQPKADVQPYIDLFGILPEFGAAKNFVLLDPHKVDQKLQMANDLILHTAEEQCRQILDRRQTQKKFINLVQQQLMRVRGEMPSMDMVADRLHLNARTLRRHLAQEGMTFIQIREEVRQVLAEQYLTLPKASIEQIAEWLGYAEPASFIHAYKRWHGKTPHAVRLSGKSSS</sequence>
<dbReference type="Proteomes" id="UP001240164">
    <property type="component" value="Unassembled WGS sequence"/>
</dbReference>
<reference evidence="5 6" key="1">
    <citation type="submission" date="2023-07" db="EMBL/GenBank/DDBJ databases">
        <title>Sorghum-associated microbial communities from plants grown in Nebraska, USA.</title>
        <authorList>
            <person name="Schachtman D."/>
        </authorList>
    </citation>
    <scope>NUCLEOTIDE SEQUENCE [LARGE SCALE GENOMIC DNA]</scope>
    <source>
        <strain evidence="5 6">CC146</strain>
    </source>
</reference>
<gene>
    <name evidence="5" type="ORF">J2771_001322</name>
</gene>
<dbReference type="Pfam" id="PF12625">
    <property type="entry name" value="Arabinose_bd"/>
    <property type="match status" value="1"/>
</dbReference>
<evidence type="ECO:0000256" key="1">
    <source>
        <dbReference type="ARBA" id="ARBA00023015"/>
    </source>
</evidence>
<keyword evidence="3" id="KW-0804">Transcription</keyword>
<dbReference type="PANTHER" id="PTHR47894:SF1">
    <property type="entry name" value="HTH-TYPE TRANSCRIPTIONAL REGULATOR VQSM"/>
    <property type="match status" value="1"/>
</dbReference>
<dbReference type="InterPro" id="IPR009057">
    <property type="entry name" value="Homeodomain-like_sf"/>
</dbReference>
<dbReference type="Pfam" id="PF12833">
    <property type="entry name" value="HTH_18"/>
    <property type="match status" value="1"/>
</dbReference>
<feature type="domain" description="HTH araC/xylS-type" evidence="4">
    <location>
        <begin position="234"/>
        <end position="335"/>
    </location>
</feature>
<evidence type="ECO:0000256" key="3">
    <source>
        <dbReference type="ARBA" id="ARBA00023163"/>
    </source>
</evidence>
<comment type="caution">
    <text evidence="5">The sequence shown here is derived from an EMBL/GenBank/DDBJ whole genome shotgun (WGS) entry which is preliminary data.</text>
</comment>
<evidence type="ECO:0000313" key="6">
    <source>
        <dbReference type="Proteomes" id="UP001240164"/>
    </source>
</evidence>
<dbReference type="InterPro" id="IPR018060">
    <property type="entry name" value="HTH_AraC"/>
</dbReference>
<proteinExistence type="predicted"/>
<name>A0ABD5AL70_ACICA</name>
<keyword evidence="2" id="KW-0238">DNA-binding</keyword>
<dbReference type="RefSeq" id="WP_307010675.1">
    <property type="nucleotide sequence ID" value="NZ_JAUSQP010000001.1"/>
</dbReference>